<feature type="region of interest" description="Disordered" evidence="1">
    <location>
        <begin position="534"/>
        <end position="592"/>
    </location>
</feature>
<gene>
    <name evidence="3" type="ORF">Sste5346_007648</name>
</gene>
<feature type="compositionally biased region" description="Low complexity" evidence="1">
    <location>
        <begin position="546"/>
        <end position="592"/>
    </location>
</feature>
<dbReference type="InterPro" id="IPR036047">
    <property type="entry name" value="F-box-like_dom_sf"/>
</dbReference>
<reference evidence="3 4" key="1">
    <citation type="journal article" date="2024" name="IMA Fungus">
        <title>IMA Genome - F19 : A genome assembly and annotation guide to empower mycologists, including annotated draft genome sequences of Ceratocystis pirilliformis, Diaporthe australafricana, Fusarium ophioides, Paecilomyces lecythidis, and Sporothrix stenoceras.</title>
        <authorList>
            <person name="Aylward J."/>
            <person name="Wilson A.M."/>
            <person name="Visagie C.M."/>
            <person name="Spraker J."/>
            <person name="Barnes I."/>
            <person name="Buitendag C."/>
            <person name="Ceriani C."/>
            <person name="Del Mar Angel L."/>
            <person name="du Plessis D."/>
            <person name="Fuchs T."/>
            <person name="Gasser K."/>
            <person name="Kramer D."/>
            <person name="Li W."/>
            <person name="Munsamy K."/>
            <person name="Piso A."/>
            <person name="Price J.L."/>
            <person name="Sonnekus B."/>
            <person name="Thomas C."/>
            <person name="van der Nest A."/>
            <person name="van Dijk A."/>
            <person name="van Heerden A."/>
            <person name="van Vuuren N."/>
            <person name="Yilmaz N."/>
            <person name="Duong T.A."/>
            <person name="van der Merwe N.A."/>
            <person name="Wingfield M.J."/>
            <person name="Wingfield B.D."/>
        </authorList>
    </citation>
    <scope>NUCLEOTIDE SEQUENCE [LARGE SCALE GENOMIC DNA]</scope>
    <source>
        <strain evidence="3 4">CMW 5346</strain>
    </source>
</reference>
<dbReference type="PROSITE" id="PS50181">
    <property type="entry name" value="FBOX"/>
    <property type="match status" value="1"/>
</dbReference>
<sequence length="684" mass="75272">MSTPTPKPKMITLADLPLEVGTAILSYVSPLDLLNVSLASHGMQSYVKGNSQLHRLVYCNYFDKPAPARADINWEQEIVDFRILRTICLSKSTSKASELDLVARLVKQYLGVACETTKGGFDLSKRMYRNAGHLARLIKGRRNYEAFFCRSFLYDRIRNAAAAAGLVPTDSAVPPPPLKIPPKPLAHHQTSAELHCLLGAVLLKYVINSDSVADAYPYAVSKVYDMREYTRASLWGPFMADGSGNVDWEKVEAIMIVLRSNIMKKGFLRYRVISQYWNSTFQGSSPGSYRPLVGNMDDQPDDTVPLDDKDPYGVTGTWMRLVSFLDYSDFFRFNFPDDDDEPNNVPIPDDKPRPAFLTEEELRMIVMKIHVTRIEWPGKESEGEGDPVNPLVAVDDGIYDNTHPDFPIVYFHGHSNSMDNPWDDNANSGLYGTVRTTKEGHIRWTTFSTFDGAPRWRSEGIQVGGRKSGRGVLGNWFDATYDRQGPCGPTAFWKLHSKKRGPQASSTSVNGIPIGGTVQSFMYLLNNANFVDSARETRAARPPPTTTTTTPTTTTTAATTPGEGSSSSSSSTEAAAPSSAAASSRAPPVTMTTGATTRSMTAAAANPPLADDDASSDDGVFDGPDEEDQQPINQFPTFQEPRSLYTYLELPLGSYIEAHFQIVDELGGNHPMWDSDDDDGPFAA</sequence>
<dbReference type="InterPro" id="IPR001810">
    <property type="entry name" value="F-box_dom"/>
</dbReference>
<organism evidence="3 4">
    <name type="scientific">Sporothrix stenoceras</name>
    <dbReference type="NCBI Taxonomy" id="5173"/>
    <lineage>
        <taxon>Eukaryota</taxon>
        <taxon>Fungi</taxon>
        <taxon>Dikarya</taxon>
        <taxon>Ascomycota</taxon>
        <taxon>Pezizomycotina</taxon>
        <taxon>Sordariomycetes</taxon>
        <taxon>Sordariomycetidae</taxon>
        <taxon>Ophiostomatales</taxon>
        <taxon>Ophiostomataceae</taxon>
        <taxon>Sporothrix</taxon>
    </lineage>
</organism>
<feature type="domain" description="F-box" evidence="2">
    <location>
        <begin position="10"/>
        <end position="56"/>
    </location>
</feature>
<evidence type="ECO:0000259" key="2">
    <source>
        <dbReference type="PROSITE" id="PS50181"/>
    </source>
</evidence>
<keyword evidence="4" id="KW-1185">Reference proteome</keyword>
<evidence type="ECO:0000313" key="4">
    <source>
        <dbReference type="Proteomes" id="UP001583186"/>
    </source>
</evidence>
<protein>
    <recommendedName>
        <fullName evidence="2">F-box domain-containing protein</fullName>
    </recommendedName>
</protein>
<comment type="caution">
    <text evidence="3">The sequence shown here is derived from an EMBL/GenBank/DDBJ whole genome shotgun (WGS) entry which is preliminary data.</text>
</comment>
<feature type="compositionally biased region" description="Acidic residues" evidence="1">
    <location>
        <begin position="610"/>
        <end position="629"/>
    </location>
</feature>
<accession>A0ABR3YSN9</accession>
<proteinExistence type="predicted"/>
<dbReference type="EMBL" id="JAWCUI010000053">
    <property type="protein sequence ID" value="KAL1891385.1"/>
    <property type="molecule type" value="Genomic_DNA"/>
</dbReference>
<dbReference type="SUPFAM" id="SSF81383">
    <property type="entry name" value="F-box domain"/>
    <property type="match status" value="1"/>
</dbReference>
<evidence type="ECO:0000256" key="1">
    <source>
        <dbReference type="SAM" id="MobiDB-lite"/>
    </source>
</evidence>
<feature type="region of interest" description="Disordered" evidence="1">
    <location>
        <begin position="604"/>
        <end position="634"/>
    </location>
</feature>
<dbReference type="Proteomes" id="UP001583186">
    <property type="component" value="Unassembled WGS sequence"/>
</dbReference>
<name>A0ABR3YSN9_9PEZI</name>
<evidence type="ECO:0000313" key="3">
    <source>
        <dbReference type="EMBL" id="KAL1891385.1"/>
    </source>
</evidence>